<dbReference type="AlphaFoldDB" id="A0AAN7JP33"/>
<dbReference type="Proteomes" id="UP001345219">
    <property type="component" value="Chromosome 4"/>
</dbReference>
<keyword evidence="3" id="KW-1185">Reference proteome</keyword>
<keyword evidence="1" id="KW-0175">Coiled coil</keyword>
<proteinExistence type="predicted"/>
<organism evidence="2 3">
    <name type="scientific">Trapa incisa</name>
    <dbReference type="NCBI Taxonomy" id="236973"/>
    <lineage>
        <taxon>Eukaryota</taxon>
        <taxon>Viridiplantae</taxon>
        <taxon>Streptophyta</taxon>
        <taxon>Embryophyta</taxon>
        <taxon>Tracheophyta</taxon>
        <taxon>Spermatophyta</taxon>
        <taxon>Magnoliopsida</taxon>
        <taxon>eudicotyledons</taxon>
        <taxon>Gunneridae</taxon>
        <taxon>Pentapetalae</taxon>
        <taxon>rosids</taxon>
        <taxon>malvids</taxon>
        <taxon>Myrtales</taxon>
        <taxon>Lythraceae</taxon>
        <taxon>Trapa</taxon>
    </lineage>
</organism>
<dbReference type="GO" id="GO:0045046">
    <property type="term" value="P:protein import into peroxisome membrane"/>
    <property type="evidence" value="ECO:0007669"/>
    <property type="project" value="TreeGrafter"/>
</dbReference>
<gene>
    <name evidence="2" type="ORF">SAY87_004483</name>
</gene>
<evidence type="ECO:0000313" key="2">
    <source>
        <dbReference type="EMBL" id="KAK4751001.1"/>
    </source>
</evidence>
<dbReference type="GO" id="GO:0005778">
    <property type="term" value="C:peroxisomal membrane"/>
    <property type="evidence" value="ECO:0007669"/>
    <property type="project" value="InterPro"/>
</dbReference>
<comment type="caution">
    <text evidence="2">The sequence shown here is derived from an EMBL/GenBank/DDBJ whole genome shotgun (WGS) entry which is preliminary data.</text>
</comment>
<reference evidence="2 3" key="1">
    <citation type="journal article" date="2023" name="Hortic Res">
        <title>Pangenome of water caltrop reveals structural variations and asymmetric subgenome divergence after allopolyploidization.</title>
        <authorList>
            <person name="Zhang X."/>
            <person name="Chen Y."/>
            <person name="Wang L."/>
            <person name="Yuan Y."/>
            <person name="Fang M."/>
            <person name="Shi L."/>
            <person name="Lu R."/>
            <person name="Comes H.P."/>
            <person name="Ma Y."/>
            <person name="Chen Y."/>
            <person name="Huang G."/>
            <person name="Zhou Y."/>
            <person name="Zheng Z."/>
            <person name="Qiu Y."/>
        </authorList>
    </citation>
    <scope>NUCLEOTIDE SEQUENCE [LARGE SCALE GENOMIC DNA]</scope>
    <source>
        <tissue evidence="2">Roots</tissue>
    </source>
</reference>
<dbReference type="PANTHER" id="PTHR28080:SF1">
    <property type="entry name" value="PEROXISOMAL BIOGENESIS FACTOR 3"/>
    <property type="match status" value="1"/>
</dbReference>
<dbReference type="GO" id="GO:0030674">
    <property type="term" value="F:protein-macromolecule adaptor activity"/>
    <property type="evidence" value="ECO:0007669"/>
    <property type="project" value="TreeGrafter"/>
</dbReference>
<dbReference type="InterPro" id="IPR006966">
    <property type="entry name" value="Peroxin-3"/>
</dbReference>
<dbReference type="Pfam" id="PF04882">
    <property type="entry name" value="Peroxin-3"/>
    <property type="match status" value="1"/>
</dbReference>
<dbReference type="PANTHER" id="PTHR28080">
    <property type="entry name" value="PEROXISOMAL BIOGENESIS FACTOR 3"/>
    <property type="match status" value="1"/>
</dbReference>
<evidence type="ECO:0000256" key="1">
    <source>
        <dbReference type="SAM" id="Coils"/>
    </source>
</evidence>
<evidence type="ECO:0000313" key="3">
    <source>
        <dbReference type="Proteomes" id="UP001345219"/>
    </source>
</evidence>
<sequence length="367" mass="41730">MFALRDFWRRHRRKVLVTAGILGSGYFVYKFYDAHKKRLANLEKELANERESDELLKAHMQAHFENIQRIADTTTLPHAIHYLSSRIAEELDLSHLMERLMKGRDQPNSLTQAEKLELWDHLKILSFTRMVLSLWALTMLSLYVRVQVNILGRHLYIDTAQGFGSSQLEDSNLIDMEDQEKFLGTADFLSNQGIPMLISNMQVAATEVLKGKQLRDPFSTATLRETIMQIVDTFMSMGSPHHWVNYLMPQDPKPSNTATSTVDDSFVHSATKFDQLVAEARMVLSSEEFGSMADTSLNVVTHALVEDLEIQIVENMGTPLAKLLPRVAQIGSLLLEEPNKNRFIQVIQSAPEVEVFFTLLYASMPSS</sequence>
<name>A0AAN7JP33_9MYRT</name>
<protein>
    <submittedName>
        <fullName evidence="2">Uncharacterized protein</fullName>
    </submittedName>
</protein>
<dbReference type="EMBL" id="JAXIOK010000017">
    <property type="protein sequence ID" value="KAK4751001.1"/>
    <property type="molecule type" value="Genomic_DNA"/>
</dbReference>
<feature type="coiled-coil region" evidence="1">
    <location>
        <begin position="32"/>
        <end position="59"/>
    </location>
</feature>
<accession>A0AAN7JP33</accession>